<feature type="domain" description="Periplasmic binding protein" evidence="4">
    <location>
        <begin position="57"/>
        <end position="294"/>
    </location>
</feature>
<dbReference type="PANTHER" id="PTHR46847:SF1">
    <property type="entry name" value="D-ALLOSE-BINDING PERIPLASMIC PROTEIN-RELATED"/>
    <property type="match status" value="1"/>
</dbReference>
<gene>
    <name evidence="5" type="ORF">HYG85_16560</name>
</gene>
<proteinExistence type="inferred from homology"/>
<dbReference type="InterPro" id="IPR025997">
    <property type="entry name" value="SBP_2_dom"/>
</dbReference>
<evidence type="ECO:0000313" key="5">
    <source>
        <dbReference type="EMBL" id="QUH30431.1"/>
    </source>
</evidence>
<accession>A0A8J8SDF7</accession>
<evidence type="ECO:0000256" key="3">
    <source>
        <dbReference type="ARBA" id="ARBA00022729"/>
    </source>
</evidence>
<evidence type="ECO:0000313" key="6">
    <source>
        <dbReference type="Proteomes" id="UP000677305"/>
    </source>
</evidence>
<dbReference type="GO" id="GO:0030313">
    <property type="term" value="C:cell envelope"/>
    <property type="evidence" value="ECO:0007669"/>
    <property type="project" value="UniProtKB-SubCell"/>
</dbReference>
<dbReference type="AlphaFoldDB" id="A0A8J8SDF7"/>
<dbReference type="Proteomes" id="UP000677305">
    <property type="component" value="Chromosome"/>
</dbReference>
<organism evidence="5 6">
    <name type="scientific">Vallitalea guaymasensis</name>
    <dbReference type="NCBI Taxonomy" id="1185412"/>
    <lineage>
        <taxon>Bacteria</taxon>
        <taxon>Bacillati</taxon>
        <taxon>Bacillota</taxon>
        <taxon>Clostridia</taxon>
        <taxon>Lachnospirales</taxon>
        <taxon>Vallitaleaceae</taxon>
        <taxon>Vallitalea</taxon>
    </lineage>
</organism>
<dbReference type="SUPFAM" id="SSF53822">
    <property type="entry name" value="Periplasmic binding protein-like I"/>
    <property type="match status" value="1"/>
</dbReference>
<evidence type="ECO:0000256" key="1">
    <source>
        <dbReference type="ARBA" id="ARBA00004196"/>
    </source>
</evidence>
<dbReference type="InterPro" id="IPR028082">
    <property type="entry name" value="Peripla_BP_I"/>
</dbReference>
<evidence type="ECO:0000259" key="4">
    <source>
        <dbReference type="Pfam" id="PF13407"/>
    </source>
</evidence>
<dbReference type="Gene3D" id="3.40.50.2300">
    <property type="match status" value="2"/>
</dbReference>
<dbReference type="RefSeq" id="WP_212690597.1">
    <property type="nucleotide sequence ID" value="NZ_CP058561.1"/>
</dbReference>
<keyword evidence="3" id="KW-0732">Signal</keyword>
<sequence length="334" mass="35848">MKKIITVLLVIAMVLSFTGCKEEKKEESGTNVASNEEQKSYEDQLYIEVSALGNLDYFYDHKMGMKKAGEELGVRTEYVGPAEYDMNAMVAAFEQAISKKPNGIVVVGFEPSLNSIVDKAIEEGIPVVTVDADLPDSKRLAFVGTGNINAGMTGGNYLAEEIGKKGKIAIMTKPGQSNLEERVEGYKRAFEQYSDIEVVQIADTQSDPVVAAQAAATLLQKYPDLAGIACVEAAGGSGAATAVREAGLQGKVKIIAMDRGNEVLEAIEEGVITASVAQQTALMPYYATQLLFNLNNSNVEITSDNNAAGVLGVPTMVDTGVVIVDKENYKYFMR</sequence>
<comment type="similarity">
    <text evidence="2">Belongs to the bacterial solute-binding protein 2 family.</text>
</comment>
<dbReference type="KEGG" id="vgu:HYG85_16560"/>
<dbReference type="PROSITE" id="PS51257">
    <property type="entry name" value="PROKAR_LIPOPROTEIN"/>
    <property type="match status" value="1"/>
</dbReference>
<evidence type="ECO:0000256" key="2">
    <source>
        <dbReference type="ARBA" id="ARBA00007639"/>
    </source>
</evidence>
<dbReference type="PANTHER" id="PTHR46847">
    <property type="entry name" value="D-ALLOSE-BINDING PERIPLASMIC PROTEIN-RELATED"/>
    <property type="match status" value="1"/>
</dbReference>
<dbReference type="GO" id="GO:0030246">
    <property type="term" value="F:carbohydrate binding"/>
    <property type="evidence" value="ECO:0007669"/>
    <property type="project" value="UniProtKB-ARBA"/>
</dbReference>
<comment type="subcellular location">
    <subcellularLocation>
        <location evidence="1">Cell envelope</location>
    </subcellularLocation>
</comment>
<reference evidence="5 6" key="1">
    <citation type="submission" date="2020-07" db="EMBL/GenBank/DDBJ databases">
        <title>Vallitalea guaymasensis genome.</title>
        <authorList>
            <person name="Postec A."/>
        </authorList>
    </citation>
    <scope>NUCLEOTIDE SEQUENCE [LARGE SCALE GENOMIC DNA]</scope>
    <source>
        <strain evidence="5 6">Ra1766G1</strain>
    </source>
</reference>
<keyword evidence="6" id="KW-1185">Reference proteome</keyword>
<protein>
    <submittedName>
        <fullName evidence="5">Substrate-binding domain-containing protein</fullName>
    </submittedName>
</protein>
<name>A0A8J8SDF7_9FIRM</name>
<dbReference type="EMBL" id="CP058561">
    <property type="protein sequence ID" value="QUH30431.1"/>
    <property type="molecule type" value="Genomic_DNA"/>
</dbReference>
<dbReference type="Pfam" id="PF13407">
    <property type="entry name" value="Peripla_BP_4"/>
    <property type="match status" value="1"/>
</dbReference>